<gene>
    <name evidence="1" type="ORF">BBI04_001485</name>
</gene>
<organism evidence="1 2">
    <name type="scientific">Agrobacterium vitis</name>
    <name type="common">Rhizobium vitis</name>
    <dbReference type="NCBI Taxonomy" id="373"/>
    <lineage>
        <taxon>Bacteria</taxon>
        <taxon>Pseudomonadati</taxon>
        <taxon>Pseudomonadota</taxon>
        <taxon>Alphaproteobacteria</taxon>
        <taxon>Hyphomicrobiales</taxon>
        <taxon>Rhizobiaceae</taxon>
        <taxon>Rhizobium/Agrobacterium group</taxon>
        <taxon>Agrobacterium</taxon>
    </lineage>
</organism>
<evidence type="ECO:0000313" key="1">
    <source>
        <dbReference type="EMBL" id="MUP03499.1"/>
    </source>
</evidence>
<sequence length="63" mass="7052">MLGHSYRATEAEAIASVFQNPDNRDAFWRAAQADGMTVQFVYAHIFTPKFFITIPSEEKADAA</sequence>
<dbReference type="Proteomes" id="UP000175993">
    <property type="component" value="Unassembled WGS sequence"/>
</dbReference>
<protein>
    <submittedName>
        <fullName evidence="1">Uncharacterized protein</fullName>
    </submittedName>
</protein>
<evidence type="ECO:0000313" key="2">
    <source>
        <dbReference type="Proteomes" id="UP000175993"/>
    </source>
</evidence>
<comment type="caution">
    <text evidence="1">The sequence shown here is derived from an EMBL/GenBank/DDBJ whole genome shotgun (WGS) entry which is preliminary data.</text>
</comment>
<reference evidence="1 2" key="1">
    <citation type="submission" date="2019-11" db="EMBL/GenBank/DDBJ databases">
        <title>Whole-genome sequencing of Allorhizobium vitis.</title>
        <authorList>
            <person name="Gan H.M."/>
            <person name="Savka M.A."/>
        </authorList>
    </citation>
    <scope>NUCLEOTIDE SEQUENCE [LARGE SCALE GENOMIC DNA]</scope>
    <source>
        <strain evidence="1 2">AB4</strain>
    </source>
</reference>
<proteinExistence type="predicted"/>
<dbReference type="EMBL" id="MBEV02000001">
    <property type="protein sequence ID" value="MUP03499.1"/>
    <property type="molecule type" value="Genomic_DNA"/>
</dbReference>
<accession>A0ABD6G5X7</accession>
<name>A0ABD6G5X7_AGRVI</name>
<dbReference type="AlphaFoldDB" id="A0ABD6G5X7"/>